<dbReference type="EMBL" id="FCOK02000008">
    <property type="protein sequence ID" value="SAL23971.1"/>
    <property type="molecule type" value="Genomic_DNA"/>
</dbReference>
<feature type="transmembrane region" description="Helical" evidence="3">
    <location>
        <begin position="17"/>
        <end position="36"/>
    </location>
</feature>
<dbReference type="PROSITE" id="PS50887">
    <property type="entry name" value="GGDEF"/>
    <property type="match status" value="1"/>
</dbReference>
<evidence type="ECO:0000256" key="3">
    <source>
        <dbReference type="SAM" id="Phobius"/>
    </source>
</evidence>
<dbReference type="EC" id="2.7.7.65" evidence="1"/>
<feature type="domain" description="GGDEF" evidence="4">
    <location>
        <begin position="355"/>
        <end position="487"/>
    </location>
</feature>
<evidence type="ECO:0000313" key="5">
    <source>
        <dbReference type="EMBL" id="SAL23971.1"/>
    </source>
</evidence>
<sequence length="527" mass="57449">MEPTLPGLERGKSLPRALIFIPVLTLIVLCVLWITISVRLHIEKVGVLRETEDAAQTLVRSLQNHTLKTVHDVDEIALLIKYGYESAPKTFDLAQYETRGLISADTALQVTVVGADGHVLASTLKFFGVVDLSDREHFLVHRLNPGAGLFISKPVIGRVSKQWSVQATRRINRPDGTFGGVVVVSEDPAYLTDGFYNSAALGEHGLIAVVSRHGFTLSRRAGEAPSTTGGPLPDGYAAVLHTHDGTVVDPVDHIERIVASRSIDRYDLMVVAGLSVAEALDDYFKMRRVYVVMALVISFILIGFSLWIMALVAKLLKGKEELRRLSETDRLTGLFNRGRIKDLLHRAVSLPDAIGRVAAIFVDLDDFKQLNDTHGHQAGDEALVILADRVRVAVGTRGAVGRLGGDEFLVIVGATHAREIATQTAEEIARALAMAITVRNNPYMMRASLGVAVLEQGDTADDLVRKADEAMYEAKERGRASATTTWRTYDQVAMRHVSLTGDDLSGKQDVRAQNECGSLLIAPVGQK</sequence>
<dbReference type="Gene3D" id="3.30.450.20">
    <property type="entry name" value="PAS domain"/>
    <property type="match status" value="2"/>
</dbReference>
<dbReference type="InterPro" id="IPR029787">
    <property type="entry name" value="Nucleotide_cyclase"/>
</dbReference>
<keyword evidence="3" id="KW-0812">Transmembrane</keyword>
<comment type="catalytic activity">
    <reaction evidence="2">
        <text>2 GTP = 3',3'-c-di-GMP + 2 diphosphate</text>
        <dbReference type="Rhea" id="RHEA:24898"/>
        <dbReference type="ChEBI" id="CHEBI:33019"/>
        <dbReference type="ChEBI" id="CHEBI:37565"/>
        <dbReference type="ChEBI" id="CHEBI:58805"/>
        <dbReference type="EC" id="2.7.7.65"/>
    </reaction>
</comment>
<dbReference type="Gene3D" id="3.30.70.270">
    <property type="match status" value="1"/>
</dbReference>
<dbReference type="NCBIfam" id="TIGR00254">
    <property type="entry name" value="GGDEF"/>
    <property type="match status" value="1"/>
</dbReference>
<dbReference type="CDD" id="cd01949">
    <property type="entry name" value="GGDEF"/>
    <property type="match status" value="1"/>
</dbReference>
<gene>
    <name evidence="5" type="ORF">AWB69_01703</name>
</gene>
<dbReference type="CDD" id="cd12914">
    <property type="entry name" value="PDC1_DGC_like"/>
    <property type="match status" value="1"/>
</dbReference>
<dbReference type="Pfam" id="PF00990">
    <property type="entry name" value="GGDEF"/>
    <property type="match status" value="1"/>
</dbReference>
<keyword evidence="3" id="KW-1133">Transmembrane helix</keyword>
<dbReference type="AlphaFoldDB" id="A0A158FWI7"/>
<name>A0A158FWI7_9BURK</name>
<dbReference type="InterPro" id="IPR043128">
    <property type="entry name" value="Rev_trsase/Diguanyl_cyclase"/>
</dbReference>
<evidence type="ECO:0000256" key="2">
    <source>
        <dbReference type="ARBA" id="ARBA00034247"/>
    </source>
</evidence>
<keyword evidence="3" id="KW-0472">Membrane</keyword>
<reference evidence="5 6" key="1">
    <citation type="submission" date="2016-01" db="EMBL/GenBank/DDBJ databases">
        <authorList>
            <person name="Oliw E.H."/>
        </authorList>
    </citation>
    <scope>NUCLEOTIDE SEQUENCE [LARGE SCALE GENOMIC DNA]</scope>
    <source>
        <strain evidence="5">LMG 27134</strain>
    </source>
</reference>
<dbReference type="OrthoDB" id="9813903at2"/>
<accession>A0A158FWI7</accession>
<dbReference type="PANTHER" id="PTHR45138">
    <property type="entry name" value="REGULATORY COMPONENTS OF SENSORY TRANSDUCTION SYSTEM"/>
    <property type="match status" value="1"/>
</dbReference>
<organism evidence="5 6">
    <name type="scientific">Caballeronia udeis</name>
    <dbReference type="NCBI Taxonomy" id="1232866"/>
    <lineage>
        <taxon>Bacteria</taxon>
        <taxon>Pseudomonadati</taxon>
        <taxon>Pseudomonadota</taxon>
        <taxon>Betaproteobacteria</taxon>
        <taxon>Burkholderiales</taxon>
        <taxon>Burkholderiaceae</taxon>
        <taxon>Caballeronia</taxon>
    </lineage>
</organism>
<dbReference type="Proteomes" id="UP000054683">
    <property type="component" value="Unassembled WGS sequence"/>
</dbReference>
<evidence type="ECO:0000313" key="6">
    <source>
        <dbReference type="Proteomes" id="UP000054683"/>
    </source>
</evidence>
<dbReference type="CDD" id="cd12915">
    <property type="entry name" value="PDC2_DGC_like"/>
    <property type="match status" value="1"/>
</dbReference>
<dbReference type="SMART" id="SM00267">
    <property type="entry name" value="GGDEF"/>
    <property type="match status" value="1"/>
</dbReference>
<dbReference type="InterPro" id="IPR050469">
    <property type="entry name" value="Diguanylate_Cyclase"/>
</dbReference>
<evidence type="ECO:0000259" key="4">
    <source>
        <dbReference type="PROSITE" id="PS50887"/>
    </source>
</evidence>
<dbReference type="InterPro" id="IPR000160">
    <property type="entry name" value="GGDEF_dom"/>
</dbReference>
<proteinExistence type="predicted"/>
<dbReference type="GO" id="GO:0052621">
    <property type="term" value="F:diguanylate cyclase activity"/>
    <property type="evidence" value="ECO:0007669"/>
    <property type="project" value="UniProtKB-EC"/>
</dbReference>
<feature type="transmembrane region" description="Helical" evidence="3">
    <location>
        <begin position="290"/>
        <end position="316"/>
    </location>
</feature>
<dbReference type="PANTHER" id="PTHR45138:SF9">
    <property type="entry name" value="DIGUANYLATE CYCLASE DGCM-RELATED"/>
    <property type="match status" value="1"/>
</dbReference>
<protein>
    <recommendedName>
        <fullName evidence="1">diguanylate cyclase</fullName>
        <ecNumber evidence="1">2.7.7.65</ecNumber>
    </recommendedName>
</protein>
<evidence type="ECO:0000256" key="1">
    <source>
        <dbReference type="ARBA" id="ARBA00012528"/>
    </source>
</evidence>
<dbReference type="SUPFAM" id="SSF55073">
    <property type="entry name" value="Nucleotide cyclase"/>
    <property type="match status" value="1"/>
</dbReference>